<dbReference type="GO" id="GO:0070291">
    <property type="term" value="P:N-acylethanolamine metabolic process"/>
    <property type="evidence" value="ECO:0007669"/>
    <property type="project" value="TreeGrafter"/>
</dbReference>
<dbReference type="EMBL" id="LUGH01000701">
    <property type="protein sequence ID" value="OBZ83214.1"/>
    <property type="molecule type" value="Genomic_DNA"/>
</dbReference>
<dbReference type="GO" id="GO:0070292">
    <property type="term" value="P:N-acylphosphatidylethanolamine metabolic process"/>
    <property type="evidence" value="ECO:0007669"/>
    <property type="project" value="TreeGrafter"/>
</dbReference>
<dbReference type="OrthoDB" id="332863at2759"/>
<name>A0A1C7N7A7_9FUNG</name>
<dbReference type="GO" id="GO:0070290">
    <property type="term" value="F:N-acylphosphatidylethanolamine-specific phospholipase D activity"/>
    <property type="evidence" value="ECO:0007669"/>
    <property type="project" value="InterPro"/>
</dbReference>
<protein>
    <submittedName>
        <fullName evidence="2">N-acyl-phosphatidylethanolamine-hydrolyzing phospholipase D</fullName>
    </submittedName>
</protein>
<dbReference type="SUPFAM" id="SSF56281">
    <property type="entry name" value="Metallo-hydrolase/oxidoreductase"/>
    <property type="match status" value="1"/>
</dbReference>
<evidence type="ECO:0000313" key="2">
    <source>
        <dbReference type="EMBL" id="OBZ83214.1"/>
    </source>
</evidence>
<dbReference type="GO" id="GO:0008270">
    <property type="term" value="F:zinc ion binding"/>
    <property type="evidence" value="ECO:0007669"/>
    <property type="project" value="InterPro"/>
</dbReference>
<dbReference type="InterPro" id="IPR036866">
    <property type="entry name" value="RibonucZ/Hydroxyglut_hydro"/>
</dbReference>
<dbReference type="GO" id="GO:0005737">
    <property type="term" value="C:cytoplasm"/>
    <property type="evidence" value="ECO:0007669"/>
    <property type="project" value="TreeGrafter"/>
</dbReference>
<dbReference type="InParanoid" id="A0A1C7N7A7"/>
<dbReference type="Gene3D" id="3.60.15.10">
    <property type="entry name" value="Ribonuclease Z/Hydroxyacylglutathione hydrolase-like"/>
    <property type="match status" value="1"/>
</dbReference>
<comment type="caution">
    <text evidence="2">The sequence shown here is derived from an EMBL/GenBank/DDBJ whole genome shotgun (WGS) entry which is preliminary data.</text>
</comment>
<feature type="domain" description="Metallo-beta-lactamase" evidence="1">
    <location>
        <begin position="154"/>
        <end position="345"/>
    </location>
</feature>
<dbReference type="AlphaFoldDB" id="A0A1C7N7A7"/>
<reference evidence="2 3" key="1">
    <citation type="submission" date="2016-03" db="EMBL/GenBank/DDBJ databases">
        <title>Choanephora cucurbitarum.</title>
        <authorList>
            <person name="Min B."/>
            <person name="Park H."/>
            <person name="Park J.-H."/>
            <person name="Shin H.-D."/>
            <person name="Choi I.-G."/>
        </authorList>
    </citation>
    <scope>NUCLEOTIDE SEQUENCE [LARGE SCALE GENOMIC DNA]</scope>
    <source>
        <strain evidence="2 3">KUS-F28377</strain>
    </source>
</reference>
<dbReference type="Pfam" id="PF12706">
    <property type="entry name" value="Lactamase_B_2"/>
    <property type="match status" value="1"/>
</dbReference>
<accession>A0A1C7N7A7</accession>
<proteinExistence type="predicted"/>
<evidence type="ECO:0000313" key="3">
    <source>
        <dbReference type="Proteomes" id="UP000093000"/>
    </source>
</evidence>
<gene>
    <name evidence="2" type="primary">NAPEPLD_1</name>
    <name evidence="2" type="ORF">A0J61_08735</name>
</gene>
<dbReference type="InterPro" id="IPR001279">
    <property type="entry name" value="Metallo-B-lactamas"/>
</dbReference>
<dbReference type="PANTHER" id="PTHR15032:SF4">
    <property type="entry name" value="N-ACYL-PHOSPHATIDYLETHANOLAMINE-HYDROLYZING PHOSPHOLIPASE D"/>
    <property type="match status" value="1"/>
</dbReference>
<organism evidence="2 3">
    <name type="scientific">Choanephora cucurbitarum</name>
    <dbReference type="NCBI Taxonomy" id="101091"/>
    <lineage>
        <taxon>Eukaryota</taxon>
        <taxon>Fungi</taxon>
        <taxon>Fungi incertae sedis</taxon>
        <taxon>Mucoromycota</taxon>
        <taxon>Mucoromycotina</taxon>
        <taxon>Mucoromycetes</taxon>
        <taxon>Mucorales</taxon>
        <taxon>Mucorineae</taxon>
        <taxon>Choanephoraceae</taxon>
        <taxon>Choanephoroideae</taxon>
        <taxon>Choanephora</taxon>
    </lineage>
</organism>
<sequence length="384" mass="44321">MPSSKRPSFVNFPIPFDHPYTIPTLAITMGASALLYYSLQAQHERDLKEAIRQRVISKRKNCKRKEDKFASLKIEKQFVNPFQEWSSPHVSFLDSILYWFGINNNNQVPKIEQDLLASLPLVQPPLDQIRQTQKTTFTWLGQSTCLFGLEGLKILTDPIFDHPNRLRPPPCQIEELKDMIDVVLVSHYHFDHLDEDTAIKLGNDVTWYIPLGLREWFVKRGIDNVIELDWFQELHHKGRPDILIACVPAMHQSGSRHAFEKDESLWCSFVVKSKSDRIFFCGDTGYVPELFQSIRDLYAPFTLAALPIGTYEPRQMLKSLHMNPQEAFQAHQDLGCPQLSVGIHWGTFMKSNEPYLSPSQQLSELTKSKHQQFITTAFGETLFM</sequence>
<keyword evidence="3" id="KW-1185">Reference proteome</keyword>
<dbReference type="PANTHER" id="PTHR15032">
    <property type="entry name" value="N-ACYL-PHOSPHATIDYLETHANOLAMINE-HYDROLYZING PHOSPHOLIPASE D"/>
    <property type="match status" value="1"/>
</dbReference>
<evidence type="ECO:0000259" key="1">
    <source>
        <dbReference type="Pfam" id="PF12706"/>
    </source>
</evidence>
<dbReference type="InterPro" id="IPR024884">
    <property type="entry name" value="NAPE-PLD"/>
</dbReference>
<dbReference type="Proteomes" id="UP000093000">
    <property type="component" value="Unassembled WGS sequence"/>
</dbReference>
<dbReference type="STRING" id="101091.A0A1C7N7A7"/>
<dbReference type="PIRSF" id="PIRSF038896">
    <property type="entry name" value="NAPE-PLD"/>
    <property type="match status" value="1"/>
</dbReference>